<organism evidence="2 3">
    <name type="scientific">Paragemmobacter ruber</name>
    <dbReference type="NCBI Taxonomy" id="1985673"/>
    <lineage>
        <taxon>Bacteria</taxon>
        <taxon>Pseudomonadati</taxon>
        <taxon>Pseudomonadota</taxon>
        <taxon>Alphaproteobacteria</taxon>
        <taxon>Rhodobacterales</taxon>
        <taxon>Paracoccaceae</taxon>
        <taxon>Paragemmobacter</taxon>
    </lineage>
</organism>
<keyword evidence="1" id="KW-0812">Transmembrane</keyword>
<comment type="caution">
    <text evidence="2">The sequence shown here is derived from an EMBL/GenBank/DDBJ whole genome shotgun (WGS) entry which is preliminary data.</text>
</comment>
<dbReference type="EMBL" id="JAAATW010000002">
    <property type="protein sequence ID" value="NBE07741.1"/>
    <property type="molecule type" value="Genomic_DNA"/>
</dbReference>
<feature type="transmembrane region" description="Helical" evidence="1">
    <location>
        <begin position="38"/>
        <end position="58"/>
    </location>
</feature>
<feature type="transmembrane region" description="Helical" evidence="1">
    <location>
        <begin position="64"/>
        <end position="89"/>
    </location>
</feature>
<protein>
    <submittedName>
        <fullName evidence="2">Uncharacterized protein</fullName>
    </submittedName>
</protein>
<name>A0ABW9Y5A9_9RHOB</name>
<dbReference type="Proteomes" id="UP001517376">
    <property type="component" value="Unassembled WGS sequence"/>
</dbReference>
<keyword evidence="1" id="KW-0472">Membrane</keyword>
<dbReference type="RefSeq" id="WP_161766763.1">
    <property type="nucleotide sequence ID" value="NZ_JAAATW010000002.1"/>
</dbReference>
<sequence length="95" mass="10270">MTEIIAQQLLDPFRAGLIFFLVVTAHRTRATMGLRTPLVLGVIFVAAMLPLTTGGGMVEQAGGVLPAMAYGLVTNTILLGIVLFGWAIWERTRRS</sequence>
<proteinExistence type="predicted"/>
<feature type="transmembrane region" description="Helical" evidence="1">
    <location>
        <begin position="6"/>
        <end position="26"/>
    </location>
</feature>
<evidence type="ECO:0000256" key="1">
    <source>
        <dbReference type="SAM" id="Phobius"/>
    </source>
</evidence>
<keyword evidence="1" id="KW-1133">Transmembrane helix</keyword>
<reference evidence="3" key="1">
    <citation type="submission" date="2020-01" db="EMBL/GenBank/DDBJ databases">
        <title>Sphingomonas sp. strain CSW-10.</title>
        <authorList>
            <person name="Chen W.-M."/>
        </authorList>
    </citation>
    <scope>NUCLEOTIDE SEQUENCE [LARGE SCALE GENOMIC DNA]</scope>
    <source>
        <strain evidence="3">CCP-1</strain>
    </source>
</reference>
<accession>A0ABW9Y5A9</accession>
<evidence type="ECO:0000313" key="3">
    <source>
        <dbReference type="Proteomes" id="UP001517376"/>
    </source>
</evidence>
<gene>
    <name evidence="2" type="ORF">GU920_09345</name>
</gene>
<evidence type="ECO:0000313" key="2">
    <source>
        <dbReference type="EMBL" id="NBE07741.1"/>
    </source>
</evidence>
<keyword evidence="3" id="KW-1185">Reference proteome</keyword>